<evidence type="ECO:0000256" key="2">
    <source>
        <dbReference type="SAM" id="Phobius"/>
    </source>
</evidence>
<name>A0A2P6NWG2_9EUKA</name>
<comment type="caution">
    <text evidence="3">The sequence shown here is derived from an EMBL/GenBank/DDBJ whole genome shotgun (WGS) entry which is preliminary data.</text>
</comment>
<keyword evidence="2" id="KW-1133">Transmembrane helix</keyword>
<dbReference type="EMBL" id="MDYQ01000012">
    <property type="protein sequence ID" value="PRP88266.1"/>
    <property type="molecule type" value="Genomic_DNA"/>
</dbReference>
<proteinExistence type="predicted"/>
<protein>
    <submittedName>
        <fullName evidence="3">Uncharacterized protein</fullName>
    </submittedName>
</protein>
<dbReference type="AlphaFoldDB" id="A0A2P6NWG2"/>
<evidence type="ECO:0000313" key="3">
    <source>
        <dbReference type="EMBL" id="PRP88266.1"/>
    </source>
</evidence>
<dbReference type="Proteomes" id="UP000241769">
    <property type="component" value="Unassembled WGS sequence"/>
</dbReference>
<keyword evidence="2" id="KW-0472">Membrane</keyword>
<feature type="region of interest" description="Disordered" evidence="1">
    <location>
        <begin position="80"/>
        <end position="100"/>
    </location>
</feature>
<reference evidence="3 4" key="1">
    <citation type="journal article" date="2018" name="Genome Biol. Evol.">
        <title>Multiple Roots of Fruiting Body Formation in Amoebozoa.</title>
        <authorList>
            <person name="Hillmann F."/>
            <person name="Forbes G."/>
            <person name="Novohradska S."/>
            <person name="Ferling I."/>
            <person name="Riege K."/>
            <person name="Groth M."/>
            <person name="Westermann M."/>
            <person name="Marz M."/>
            <person name="Spaller T."/>
            <person name="Winckler T."/>
            <person name="Schaap P."/>
            <person name="Glockner G."/>
        </authorList>
    </citation>
    <scope>NUCLEOTIDE SEQUENCE [LARGE SCALE GENOMIC DNA]</scope>
    <source>
        <strain evidence="3 4">Jena</strain>
    </source>
</reference>
<keyword evidence="4" id="KW-1185">Reference proteome</keyword>
<gene>
    <name evidence="3" type="ORF">PROFUN_03375</name>
</gene>
<accession>A0A2P6NWG2</accession>
<evidence type="ECO:0000256" key="1">
    <source>
        <dbReference type="SAM" id="MobiDB-lite"/>
    </source>
</evidence>
<keyword evidence="2" id="KW-0812">Transmembrane</keyword>
<sequence>MTKRLYQEEAGFTHKRPKLTRYETLKMLNDVRPQFMARIQHLYRHMRREQISAQGRGVFPLEPFTDSPIPTPRVHTVSLSLPPSSIPLETTQSQSERDELKTEQALRAKEFFWMTTGRQHMYILKLKMFSSFTFREITISPSHEEANTALLTTLFNCSSDEQRDGVTIEHTKYIEVALITQVQQEELEKMQSTCMWFIITCLVLALVLAGAEYLPISQSINFFGYFNIFMDQSSSSNFTFFSFNYDAETCEVKMYSSLRNTC</sequence>
<organism evidence="3 4">
    <name type="scientific">Planoprotostelium fungivorum</name>
    <dbReference type="NCBI Taxonomy" id="1890364"/>
    <lineage>
        <taxon>Eukaryota</taxon>
        <taxon>Amoebozoa</taxon>
        <taxon>Evosea</taxon>
        <taxon>Variosea</taxon>
        <taxon>Cavosteliida</taxon>
        <taxon>Cavosteliaceae</taxon>
        <taxon>Planoprotostelium</taxon>
    </lineage>
</organism>
<evidence type="ECO:0000313" key="4">
    <source>
        <dbReference type="Proteomes" id="UP000241769"/>
    </source>
</evidence>
<dbReference type="InParanoid" id="A0A2P6NWG2"/>
<feature type="transmembrane region" description="Helical" evidence="2">
    <location>
        <begin position="195"/>
        <end position="214"/>
    </location>
</feature>